<evidence type="ECO:0000313" key="1">
    <source>
        <dbReference type="EMBL" id="GGD90489.1"/>
    </source>
</evidence>
<organism evidence="1 2">
    <name type="scientific">Paenibacillus nasutitermitis</name>
    <dbReference type="NCBI Taxonomy" id="1652958"/>
    <lineage>
        <taxon>Bacteria</taxon>
        <taxon>Bacillati</taxon>
        <taxon>Bacillota</taxon>
        <taxon>Bacilli</taxon>
        <taxon>Bacillales</taxon>
        <taxon>Paenibacillaceae</taxon>
        <taxon>Paenibacillus</taxon>
    </lineage>
</organism>
<dbReference type="EMBL" id="BMHP01000005">
    <property type="protein sequence ID" value="GGD90489.1"/>
    <property type="molecule type" value="Genomic_DNA"/>
</dbReference>
<keyword evidence="2" id="KW-1185">Reference proteome</keyword>
<gene>
    <name evidence="1" type="ORF">GCM10010911_56440</name>
</gene>
<dbReference type="Proteomes" id="UP000612456">
    <property type="component" value="Unassembled WGS sequence"/>
</dbReference>
<reference evidence="1" key="2">
    <citation type="submission" date="2020-09" db="EMBL/GenBank/DDBJ databases">
        <authorList>
            <person name="Sun Q."/>
            <person name="Zhou Y."/>
        </authorList>
    </citation>
    <scope>NUCLEOTIDE SEQUENCE</scope>
    <source>
        <strain evidence="1">CGMCC 1.15178</strain>
    </source>
</reference>
<comment type="caution">
    <text evidence="1">The sequence shown here is derived from an EMBL/GenBank/DDBJ whole genome shotgun (WGS) entry which is preliminary data.</text>
</comment>
<protein>
    <submittedName>
        <fullName evidence="1">Uncharacterized protein</fullName>
    </submittedName>
</protein>
<proteinExistence type="predicted"/>
<dbReference type="AlphaFoldDB" id="A0A916ZDP8"/>
<reference evidence="1" key="1">
    <citation type="journal article" date="2014" name="Int. J. Syst. Evol. Microbiol.">
        <title>Complete genome sequence of Corynebacterium casei LMG S-19264T (=DSM 44701T), isolated from a smear-ripened cheese.</title>
        <authorList>
            <consortium name="US DOE Joint Genome Institute (JGI-PGF)"/>
            <person name="Walter F."/>
            <person name="Albersmeier A."/>
            <person name="Kalinowski J."/>
            <person name="Ruckert C."/>
        </authorList>
    </citation>
    <scope>NUCLEOTIDE SEQUENCE</scope>
    <source>
        <strain evidence="1">CGMCC 1.15178</strain>
    </source>
</reference>
<accession>A0A916ZDP8</accession>
<evidence type="ECO:0000313" key="2">
    <source>
        <dbReference type="Proteomes" id="UP000612456"/>
    </source>
</evidence>
<sequence>MLLQFDAESKRMYMNTYSPYKDDYNFFNESVDQVTLPLDTKKEELSPYRPVRHQHSMGE</sequence>
<name>A0A916ZDP8_9BACL</name>